<protein>
    <submittedName>
        <fullName evidence="1">Uncharacterized protein</fullName>
    </submittedName>
</protein>
<reference evidence="1" key="1">
    <citation type="submission" date="2014-11" db="EMBL/GenBank/DDBJ databases">
        <authorList>
            <person name="Amaro Gonzalez C."/>
        </authorList>
    </citation>
    <scope>NUCLEOTIDE SEQUENCE</scope>
</reference>
<accession>A0A0E9TDU5</accession>
<dbReference type="AlphaFoldDB" id="A0A0E9TDU5"/>
<name>A0A0E9TDU5_ANGAN</name>
<dbReference type="EMBL" id="GBXM01057674">
    <property type="protein sequence ID" value="JAH50903.1"/>
    <property type="molecule type" value="Transcribed_RNA"/>
</dbReference>
<reference evidence="1" key="2">
    <citation type="journal article" date="2015" name="Fish Shellfish Immunol.">
        <title>Early steps in the European eel (Anguilla anguilla)-Vibrio vulnificus interaction in the gills: Role of the RtxA13 toxin.</title>
        <authorList>
            <person name="Callol A."/>
            <person name="Pajuelo D."/>
            <person name="Ebbesson L."/>
            <person name="Teles M."/>
            <person name="MacKenzie S."/>
            <person name="Amaro C."/>
        </authorList>
    </citation>
    <scope>NUCLEOTIDE SEQUENCE</scope>
</reference>
<organism evidence="1">
    <name type="scientific">Anguilla anguilla</name>
    <name type="common">European freshwater eel</name>
    <name type="synonym">Muraena anguilla</name>
    <dbReference type="NCBI Taxonomy" id="7936"/>
    <lineage>
        <taxon>Eukaryota</taxon>
        <taxon>Metazoa</taxon>
        <taxon>Chordata</taxon>
        <taxon>Craniata</taxon>
        <taxon>Vertebrata</taxon>
        <taxon>Euteleostomi</taxon>
        <taxon>Actinopterygii</taxon>
        <taxon>Neopterygii</taxon>
        <taxon>Teleostei</taxon>
        <taxon>Anguilliformes</taxon>
        <taxon>Anguillidae</taxon>
        <taxon>Anguilla</taxon>
    </lineage>
</organism>
<evidence type="ECO:0000313" key="1">
    <source>
        <dbReference type="EMBL" id="JAH50903.1"/>
    </source>
</evidence>
<sequence length="41" mass="4845">MGKATQVKLAVHWALLRLMSPKLQEQQLTTNKRYPVHFYFA</sequence>
<proteinExistence type="predicted"/>